<keyword evidence="3" id="KW-0539">Nucleus</keyword>
<evidence type="ECO:0000256" key="1">
    <source>
        <dbReference type="ARBA" id="ARBA00004123"/>
    </source>
</evidence>
<evidence type="ECO:0000259" key="7">
    <source>
        <dbReference type="PROSITE" id="PS51294"/>
    </source>
</evidence>
<evidence type="ECO:0008006" key="10">
    <source>
        <dbReference type="Google" id="ProtNLM"/>
    </source>
</evidence>
<feature type="region of interest" description="Disordered" evidence="4">
    <location>
        <begin position="317"/>
        <end position="385"/>
    </location>
</feature>
<dbReference type="PROSITE" id="PS51294">
    <property type="entry name" value="HTH_MYB"/>
    <property type="match status" value="1"/>
</dbReference>
<dbReference type="EMBL" id="CP119934">
    <property type="protein sequence ID" value="WFD01404.1"/>
    <property type="molecule type" value="Genomic_DNA"/>
</dbReference>
<name>A0AAF0DWY0_9BASI</name>
<feature type="region of interest" description="Disordered" evidence="4">
    <location>
        <begin position="398"/>
        <end position="466"/>
    </location>
</feature>
<evidence type="ECO:0000313" key="8">
    <source>
        <dbReference type="EMBL" id="WFD01404.1"/>
    </source>
</evidence>
<dbReference type="SUPFAM" id="SSF46689">
    <property type="entry name" value="Homeodomain-like"/>
    <property type="match status" value="1"/>
</dbReference>
<dbReference type="Gene3D" id="1.10.10.60">
    <property type="entry name" value="Homeodomain-like"/>
    <property type="match status" value="1"/>
</dbReference>
<dbReference type="InterPro" id="IPR017930">
    <property type="entry name" value="Myb_dom"/>
</dbReference>
<feature type="domain" description="Myb-like" evidence="5">
    <location>
        <begin position="560"/>
        <end position="599"/>
    </location>
</feature>
<evidence type="ECO:0000256" key="4">
    <source>
        <dbReference type="SAM" id="MobiDB-lite"/>
    </source>
</evidence>
<feature type="compositionally biased region" description="Polar residues" evidence="4">
    <location>
        <begin position="613"/>
        <end position="628"/>
    </location>
</feature>
<dbReference type="PROSITE" id="PS50090">
    <property type="entry name" value="MYB_LIKE"/>
    <property type="match status" value="1"/>
</dbReference>
<evidence type="ECO:0000256" key="3">
    <source>
        <dbReference type="ARBA" id="ARBA00023242"/>
    </source>
</evidence>
<dbReference type="GO" id="GO:0005634">
    <property type="term" value="C:nucleus"/>
    <property type="evidence" value="ECO:0007669"/>
    <property type="project" value="UniProtKB-SubCell"/>
</dbReference>
<reference evidence="8" key="1">
    <citation type="submission" date="2023-03" db="EMBL/GenBank/DDBJ databases">
        <title>Mating type loci evolution in Malassezia.</title>
        <authorList>
            <person name="Coelho M.A."/>
        </authorList>
    </citation>
    <scope>NUCLEOTIDE SEQUENCE</scope>
    <source>
        <strain evidence="8">CBS 7876</strain>
    </source>
</reference>
<evidence type="ECO:0000256" key="2">
    <source>
        <dbReference type="ARBA" id="ARBA00023125"/>
    </source>
</evidence>
<feature type="region of interest" description="Disordered" evidence="4">
    <location>
        <begin position="184"/>
        <end position="232"/>
    </location>
</feature>
<dbReference type="SMART" id="SM00717">
    <property type="entry name" value="SANT"/>
    <property type="match status" value="1"/>
</dbReference>
<evidence type="ECO:0000313" key="9">
    <source>
        <dbReference type="Proteomes" id="UP001214603"/>
    </source>
</evidence>
<feature type="compositionally biased region" description="Low complexity" evidence="4">
    <location>
        <begin position="631"/>
        <end position="642"/>
    </location>
</feature>
<evidence type="ECO:0000259" key="5">
    <source>
        <dbReference type="PROSITE" id="PS50090"/>
    </source>
</evidence>
<feature type="region of interest" description="Disordered" evidence="4">
    <location>
        <begin position="1"/>
        <end position="65"/>
    </location>
</feature>
<keyword evidence="2" id="KW-0238">DNA-binding</keyword>
<comment type="subcellular location">
    <subcellularLocation>
        <location evidence="1">Nucleus</location>
    </subcellularLocation>
</comment>
<dbReference type="AlphaFoldDB" id="A0AAF0DWY0"/>
<dbReference type="InterPro" id="IPR001005">
    <property type="entry name" value="SANT/Myb"/>
</dbReference>
<feature type="domain" description="HTH myb-type" evidence="7">
    <location>
        <begin position="560"/>
        <end position="607"/>
    </location>
</feature>
<dbReference type="InterPro" id="IPR051651">
    <property type="entry name" value="DMTF1_DNA-bind_reg"/>
</dbReference>
<gene>
    <name evidence="8" type="ORF">MOBT1_000067</name>
</gene>
<feature type="compositionally biased region" description="Low complexity" evidence="4">
    <location>
        <begin position="529"/>
        <end position="543"/>
    </location>
</feature>
<keyword evidence="9" id="KW-1185">Reference proteome</keyword>
<dbReference type="InterPro" id="IPR009057">
    <property type="entry name" value="Homeodomain-like_sf"/>
</dbReference>
<evidence type="ECO:0000259" key="6">
    <source>
        <dbReference type="PROSITE" id="PS51293"/>
    </source>
</evidence>
<dbReference type="PANTHER" id="PTHR46380">
    <property type="entry name" value="CYCLIN-D-BINDING MYB-LIKE TRANSCRIPTION FACTOR 1"/>
    <property type="match status" value="1"/>
</dbReference>
<dbReference type="PANTHER" id="PTHR46380:SF2">
    <property type="entry name" value="CYCLIN-D-BINDING MYB-LIKE TRANSCRIPTION FACTOR 1"/>
    <property type="match status" value="1"/>
</dbReference>
<dbReference type="CDD" id="cd00167">
    <property type="entry name" value="SANT"/>
    <property type="match status" value="1"/>
</dbReference>
<accession>A0AAF0DWY0</accession>
<dbReference type="GO" id="GO:0003700">
    <property type="term" value="F:DNA-binding transcription factor activity"/>
    <property type="evidence" value="ECO:0007669"/>
    <property type="project" value="TreeGrafter"/>
</dbReference>
<feature type="region of interest" description="Disordered" evidence="4">
    <location>
        <begin position="610"/>
        <end position="697"/>
    </location>
</feature>
<feature type="domain" description="SANT" evidence="6">
    <location>
        <begin position="560"/>
        <end position="607"/>
    </location>
</feature>
<feature type="region of interest" description="Disordered" evidence="4">
    <location>
        <begin position="270"/>
        <end position="297"/>
    </location>
</feature>
<proteinExistence type="predicted"/>
<sequence>MSTTEAPVRTHDAAAHALSPAAAPRDGGAERSEPMALGSPRTPSPILGGGRAAADAEPTTTPGHLTFPQVGLGTMEQEMQLLTSMEDVDEADEPWDHDTDTLVAEAHEQLTNTDRDAPLAHTAHRLVERVQQQQASRAHLKHLARVTRLASLSLLSSLRISYSHMLHAERDINSRLEVELNGSKSQSRMLSDMVSRASLTQHDDERRAVAHKESADDEARHTSPTSPAVAERNKLLADKRYLRQRVHDAEAQVARLEAELQSLRPMLLRHSQEEAAGPPAPTRTPRTPRRQREAVMGDAKSEHLLLAARMLRTLRHAARPPPVPSPGAMATDSSPSQYKTDTLDAPHTPRSRDGRYPTTPKTAAVRPRIVTEEVPPSVRSETSAPLSGIDELLHAAQSLRGSEPAPATSSPHRSIPGSDAPYLDSSPPVHASPVRMWPSAPVPSAPVFGSPKRRRVSSSQMDVDEDMRTYVPRTAGDAPAPTHDGLSALDVLADQAAAHEAPDAPRTPYDSAHRRTQSSHSPLEQRSWTPVAAKPTSASASKPRTVGGNQSPEKRLPYVRWSAEEDTKLRRAIKEHGQRWEHVARAVGTRSYHQCRQRYLLMRRKEAAANGLASPSKSSAPGQASTPSRVPARPTHAAHPTPFMNEPHVPQRSGEEEQGSSSGSSSSGAYDPEGARPRPMLAQPSFASPARYELFSS</sequence>
<feature type="compositionally biased region" description="Low complexity" evidence="4">
    <location>
        <begin position="659"/>
        <end position="668"/>
    </location>
</feature>
<dbReference type="Proteomes" id="UP001214603">
    <property type="component" value="Chromosome 1"/>
</dbReference>
<organism evidence="8 9">
    <name type="scientific">Malassezia obtusa</name>
    <dbReference type="NCBI Taxonomy" id="76774"/>
    <lineage>
        <taxon>Eukaryota</taxon>
        <taxon>Fungi</taxon>
        <taxon>Dikarya</taxon>
        <taxon>Basidiomycota</taxon>
        <taxon>Ustilaginomycotina</taxon>
        <taxon>Malasseziomycetes</taxon>
        <taxon>Malasseziales</taxon>
        <taxon>Malasseziaceae</taxon>
        <taxon>Malassezia</taxon>
    </lineage>
</organism>
<feature type="compositionally biased region" description="Basic and acidic residues" evidence="4">
    <location>
        <begin position="201"/>
        <end position="221"/>
    </location>
</feature>
<dbReference type="PROSITE" id="PS51293">
    <property type="entry name" value="SANT"/>
    <property type="match status" value="1"/>
</dbReference>
<protein>
    <recommendedName>
        <fullName evidence="10">Myb-like DNA-binding domain protein</fullName>
    </recommendedName>
</protein>
<dbReference type="Pfam" id="PF00249">
    <property type="entry name" value="Myb_DNA-binding"/>
    <property type="match status" value="1"/>
</dbReference>
<feature type="compositionally biased region" description="Polar residues" evidence="4">
    <location>
        <begin position="518"/>
        <end position="528"/>
    </location>
</feature>
<dbReference type="GO" id="GO:0000976">
    <property type="term" value="F:transcription cis-regulatory region binding"/>
    <property type="evidence" value="ECO:0007669"/>
    <property type="project" value="TreeGrafter"/>
</dbReference>
<feature type="region of interest" description="Disordered" evidence="4">
    <location>
        <begin position="498"/>
        <end position="559"/>
    </location>
</feature>
<feature type="compositionally biased region" description="Polar residues" evidence="4">
    <location>
        <begin position="331"/>
        <end position="340"/>
    </location>
</feature>
<dbReference type="InterPro" id="IPR017884">
    <property type="entry name" value="SANT_dom"/>
</dbReference>